<dbReference type="Proteomes" id="UP000774570">
    <property type="component" value="Unassembled WGS sequence"/>
</dbReference>
<feature type="signal peptide" evidence="2">
    <location>
        <begin position="1"/>
        <end position="32"/>
    </location>
</feature>
<evidence type="ECO:0000256" key="1">
    <source>
        <dbReference type="SAM" id="MobiDB-lite"/>
    </source>
</evidence>
<dbReference type="EMBL" id="JAIBOA010000006">
    <property type="protein sequence ID" value="MBW8482972.1"/>
    <property type="molecule type" value="Genomic_DNA"/>
</dbReference>
<evidence type="ECO:0000313" key="3">
    <source>
        <dbReference type="EMBL" id="MBW8482972.1"/>
    </source>
</evidence>
<accession>A0ABS7FRE1</accession>
<dbReference type="RefSeq" id="WP_220165877.1">
    <property type="nucleotide sequence ID" value="NZ_JAIBOA010000006.1"/>
</dbReference>
<feature type="compositionally biased region" description="Low complexity" evidence="1">
    <location>
        <begin position="258"/>
        <end position="267"/>
    </location>
</feature>
<feature type="chain" id="PRO_5045802197" evidence="2">
    <location>
        <begin position="33"/>
        <end position="326"/>
    </location>
</feature>
<keyword evidence="4" id="KW-1185">Reference proteome</keyword>
<proteinExistence type="predicted"/>
<feature type="compositionally biased region" description="Basic and acidic residues" evidence="1">
    <location>
        <begin position="220"/>
        <end position="256"/>
    </location>
</feature>
<name>A0ABS7FRE1_9ACTN</name>
<feature type="region of interest" description="Disordered" evidence="1">
    <location>
        <begin position="203"/>
        <end position="267"/>
    </location>
</feature>
<gene>
    <name evidence="3" type="ORF">K1Y72_11375</name>
</gene>
<evidence type="ECO:0000313" key="4">
    <source>
        <dbReference type="Proteomes" id="UP000774570"/>
    </source>
</evidence>
<sequence length="326" mass="32124">MNATFKKLLRLTALTPAALLAAVAASSVPAHAATGPADVVDTAVAQTVQGRVLPVDATRLSPPAEVGVRTGFAQPGARSGGVTDGSGADLHGTDLNGTLEGLTASTLDGLDGVSPAPGRRARTDVPADTDGPLAKVGGTVHKALTPANGAEGRTGIATDCLQDAGHAVHGATAGGGARQRGDHELLKAHCDLGDDLVSRSNAVTGNGLPGTGILPQSAGRDADRGMRARRDGQGPDGGLDKLLNKLTGNDRADAPRDGSQGLLSGGLLPQGGLANGVLPSGAQRGMRAAMPASNPVGNLNVLPAGMNLPGLQALPTVPGLPPVGQG</sequence>
<reference evidence="3 4" key="1">
    <citation type="submission" date="2021-07" db="EMBL/GenBank/DDBJ databases">
        <title>Actinomadura sp. PM05-2 isolated from lichen.</title>
        <authorList>
            <person name="Somphong A."/>
            <person name="Phongsopitanun W."/>
            <person name="Tanasupawat S."/>
            <person name="Peongsungnone V."/>
        </authorList>
    </citation>
    <scope>NUCLEOTIDE SEQUENCE [LARGE SCALE GENOMIC DNA]</scope>
    <source>
        <strain evidence="3 4">PM05-2</strain>
    </source>
</reference>
<comment type="caution">
    <text evidence="3">The sequence shown here is derived from an EMBL/GenBank/DDBJ whole genome shotgun (WGS) entry which is preliminary data.</text>
</comment>
<organism evidence="3 4">
    <name type="scientific">Actinomadura parmotrematis</name>
    <dbReference type="NCBI Taxonomy" id="2864039"/>
    <lineage>
        <taxon>Bacteria</taxon>
        <taxon>Bacillati</taxon>
        <taxon>Actinomycetota</taxon>
        <taxon>Actinomycetes</taxon>
        <taxon>Streptosporangiales</taxon>
        <taxon>Thermomonosporaceae</taxon>
        <taxon>Actinomadura</taxon>
    </lineage>
</organism>
<feature type="region of interest" description="Disordered" evidence="1">
    <location>
        <begin position="102"/>
        <end position="137"/>
    </location>
</feature>
<keyword evidence="2" id="KW-0732">Signal</keyword>
<evidence type="ECO:0000256" key="2">
    <source>
        <dbReference type="SAM" id="SignalP"/>
    </source>
</evidence>
<protein>
    <submittedName>
        <fullName evidence="3">Uncharacterized protein</fullName>
    </submittedName>
</protein>